<keyword evidence="3" id="KW-1185">Reference proteome</keyword>
<feature type="transmembrane region" description="Helical" evidence="1">
    <location>
        <begin position="23"/>
        <end position="43"/>
    </location>
</feature>
<dbReference type="Pfam" id="PF20619">
    <property type="entry name" value="DUF6804"/>
    <property type="match status" value="1"/>
</dbReference>
<feature type="transmembrane region" description="Helical" evidence="1">
    <location>
        <begin position="77"/>
        <end position="97"/>
    </location>
</feature>
<reference evidence="2 3" key="1">
    <citation type="submission" date="2020-04" db="EMBL/GenBank/DDBJ databases">
        <title>Flammeovirga sp. SR4, a novel species isolated from seawater.</title>
        <authorList>
            <person name="Wang X."/>
        </authorList>
    </citation>
    <scope>NUCLEOTIDE SEQUENCE [LARGE SCALE GENOMIC DNA]</scope>
    <source>
        <strain evidence="2 3">SR4</strain>
    </source>
</reference>
<comment type="caution">
    <text evidence="2">The sequence shown here is derived from an EMBL/GenBank/DDBJ whole genome shotgun (WGS) entry which is preliminary data.</text>
</comment>
<evidence type="ECO:0000313" key="3">
    <source>
        <dbReference type="Proteomes" id="UP000585050"/>
    </source>
</evidence>
<dbReference type="Proteomes" id="UP000585050">
    <property type="component" value="Unassembled WGS sequence"/>
</dbReference>
<keyword evidence="1" id="KW-0472">Membrane</keyword>
<sequence>MKILFNITGTCLLLAVFSLPLEFYTFLRILVSVAAIAGIYYEINHYDKNFTVRLIVVFVFILLTFNPFIPLHLNDKMSWVVIDVIAAIFFIGYRIGLERKRSLKKR</sequence>
<dbReference type="AlphaFoldDB" id="A0A7X8XV59"/>
<evidence type="ECO:0000256" key="1">
    <source>
        <dbReference type="SAM" id="Phobius"/>
    </source>
</evidence>
<organism evidence="2 3">
    <name type="scientific">Flammeovirga agarivorans</name>
    <dbReference type="NCBI Taxonomy" id="2726742"/>
    <lineage>
        <taxon>Bacteria</taxon>
        <taxon>Pseudomonadati</taxon>
        <taxon>Bacteroidota</taxon>
        <taxon>Cytophagia</taxon>
        <taxon>Cytophagales</taxon>
        <taxon>Flammeovirgaceae</taxon>
        <taxon>Flammeovirga</taxon>
    </lineage>
</organism>
<dbReference type="RefSeq" id="WP_168881486.1">
    <property type="nucleotide sequence ID" value="NZ_JABAIL010000002.1"/>
</dbReference>
<keyword evidence="1" id="KW-1133">Transmembrane helix</keyword>
<keyword evidence="1" id="KW-0812">Transmembrane</keyword>
<dbReference type="InterPro" id="IPR046548">
    <property type="entry name" value="DUF6804"/>
</dbReference>
<name>A0A7X8XV59_9BACT</name>
<accession>A0A7X8XV59</accession>
<gene>
    <name evidence="2" type="ORF">HGP29_06115</name>
</gene>
<feature type="transmembrane region" description="Helical" evidence="1">
    <location>
        <begin position="50"/>
        <end position="71"/>
    </location>
</feature>
<evidence type="ECO:0000313" key="2">
    <source>
        <dbReference type="EMBL" id="NLR90770.1"/>
    </source>
</evidence>
<protein>
    <submittedName>
        <fullName evidence="2">Uncharacterized protein</fullName>
    </submittedName>
</protein>
<proteinExistence type="predicted"/>
<dbReference type="EMBL" id="JABAIL010000002">
    <property type="protein sequence ID" value="NLR90770.1"/>
    <property type="molecule type" value="Genomic_DNA"/>
</dbReference>